<dbReference type="PANTHER" id="PTHR11487">
    <property type="entry name" value="THIOESTERASE"/>
    <property type="match status" value="1"/>
</dbReference>
<dbReference type="SMART" id="SM00824">
    <property type="entry name" value="PKS_TE"/>
    <property type="match status" value="1"/>
</dbReference>
<evidence type="ECO:0000313" key="4">
    <source>
        <dbReference type="EMBL" id="AJE87697.1"/>
    </source>
</evidence>
<dbReference type="AlphaFoldDB" id="A0A0B5FB57"/>
<dbReference type="InterPro" id="IPR012223">
    <property type="entry name" value="TEII"/>
</dbReference>
<gene>
    <name evidence="4" type="ORF">SLNWT_7321</name>
</gene>
<protein>
    <submittedName>
        <fullName evidence="4">Thioesterase</fullName>
    </submittedName>
</protein>
<sequence length="261" mass="27946">MALPAADESLWLRRFHPRPNAAVRLVCLPHAGGAASSYAPLSALLPPSIQALAVQYPGRQDRRHDTPLESVNELARAVFEALRPSADQGPLALFGHSMGASVGFEVARLLEDELGVVPAVLFASGRPAPSLHRSLGIHRMDDAGIIAELQAVSGTDDRVLDNAELLRLTLPSLRSDYKAAETYRYRPGPKLGCDIVGLTGDGDNRVSIEEVAAWKEHTAGSFTLQVFPGGHFYLQEQKAAVAGVLTDTLRAATRTGGHPLH</sequence>
<comment type="similarity">
    <text evidence="1">Belongs to the thioesterase family.</text>
</comment>
<proteinExistence type="inferred from homology"/>
<dbReference type="SUPFAM" id="SSF53474">
    <property type="entry name" value="alpha/beta-Hydrolases"/>
    <property type="match status" value="1"/>
</dbReference>
<feature type="domain" description="Thioesterase TesA-like" evidence="3">
    <location>
        <begin position="26"/>
        <end position="249"/>
    </location>
</feature>
<dbReference type="InterPro" id="IPR001031">
    <property type="entry name" value="Thioesterase"/>
</dbReference>
<evidence type="ECO:0000256" key="2">
    <source>
        <dbReference type="ARBA" id="ARBA00022801"/>
    </source>
</evidence>
<evidence type="ECO:0000313" key="5">
    <source>
        <dbReference type="Proteomes" id="UP000031523"/>
    </source>
</evidence>
<evidence type="ECO:0000259" key="3">
    <source>
        <dbReference type="SMART" id="SM00824"/>
    </source>
</evidence>
<dbReference type="Gene3D" id="3.40.50.1820">
    <property type="entry name" value="alpha/beta hydrolase"/>
    <property type="match status" value="1"/>
</dbReference>
<organism evidence="4 5">
    <name type="scientific">Streptomyces albus (strain ATCC 21838 / DSM 41398 / FERM P-419 / JCM 4703 / NBRC 107858)</name>
    <dbReference type="NCBI Taxonomy" id="1081613"/>
    <lineage>
        <taxon>Bacteria</taxon>
        <taxon>Bacillati</taxon>
        <taxon>Actinomycetota</taxon>
        <taxon>Actinomycetes</taxon>
        <taxon>Kitasatosporales</taxon>
        <taxon>Streptomycetaceae</taxon>
        <taxon>Streptomyces</taxon>
    </lineage>
</organism>
<keyword evidence="2" id="KW-0378">Hydrolase</keyword>
<dbReference type="GO" id="GO:0008610">
    <property type="term" value="P:lipid biosynthetic process"/>
    <property type="evidence" value="ECO:0007669"/>
    <property type="project" value="TreeGrafter"/>
</dbReference>
<dbReference type="PANTHER" id="PTHR11487:SF0">
    <property type="entry name" value="S-ACYL FATTY ACID SYNTHASE THIOESTERASE, MEDIUM CHAIN"/>
    <property type="match status" value="1"/>
</dbReference>
<dbReference type="KEGG" id="sals:SLNWT_7321"/>
<accession>A0A0B5FB57</accession>
<dbReference type="InterPro" id="IPR020802">
    <property type="entry name" value="TesA-like"/>
</dbReference>
<dbReference type="EMBL" id="CP010519">
    <property type="protein sequence ID" value="AJE87697.1"/>
    <property type="molecule type" value="Genomic_DNA"/>
</dbReference>
<dbReference type="Proteomes" id="UP000031523">
    <property type="component" value="Chromosome"/>
</dbReference>
<dbReference type="GO" id="GO:0016787">
    <property type="term" value="F:hydrolase activity"/>
    <property type="evidence" value="ECO:0007669"/>
    <property type="project" value="UniProtKB-KW"/>
</dbReference>
<dbReference type="Pfam" id="PF00975">
    <property type="entry name" value="Thioesterase"/>
    <property type="match status" value="1"/>
</dbReference>
<keyword evidence="5" id="KW-1185">Reference proteome</keyword>
<evidence type="ECO:0000256" key="1">
    <source>
        <dbReference type="ARBA" id="ARBA00007169"/>
    </source>
</evidence>
<dbReference type="InterPro" id="IPR029058">
    <property type="entry name" value="AB_hydrolase_fold"/>
</dbReference>
<reference evidence="4 5" key="1">
    <citation type="submission" date="2015-01" db="EMBL/GenBank/DDBJ databases">
        <title>Enhanced salinomycin production by adjusting the supply of polyketide extender units in Streptomyce albus DSM 41398.</title>
        <authorList>
            <person name="Lu C."/>
        </authorList>
    </citation>
    <scope>NUCLEOTIDE SEQUENCE [LARGE SCALE GENOMIC DNA]</scope>
    <source>
        <strain evidence="5">ATCC 21838 / DSM 41398 / FERM P-419 / JCM 4703 / NBRC 107858</strain>
    </source>
</reference>
<name>A0A0B5FB57_STRA4</name>